<keyword evidence="6" id="KW-0119">Carbohydrate metabolism</keyword>
<reference evidence="8 9" key="1">
    <citation type="submission" date="2020-03" db="EMBL/GenBank/DDBJ databases">
        <title>Genomic Encyclopedia of Type Strains, Phase IV (KMG-IV): sequencing the most valuable type-strain genomes for metagenomic binning, comparative biology and taxonomic classification.</title>
        <authorList>
            <person name="Goeker M."/>
        </authorList>
    </citation>
    <scope>NUCLEOTIDE SEQUENCE [LARGE SCALE GENOMIC DNA]</scope>
    <source>
        <strain evidence="8 9">DSM 19867</strain>
    </source>
</reference>
<dbReference type="SUPFAM" id="SSF56784">
    <property type="entry name" value="HAD-like"/>
    <property type="match status" value="1"/>
</dbReference>
<dbReference type="Proteomes" id="UP000570514">
    <property type="component" value="Unassembled WGS sequence"/>
</dbReference>
<comment type="subcellular location">
    <subcellularLocation>
        <location evidence="1">Cytoplasm</location>
    </subcellularLocation>
</comment>
<evidence type="ECO:0000256" key="5">
    <source>
        <dbReference type="ARBA" id="ARBA00022801"/>
    </source>
</evidence>
<keyword evidence="5 8" id="KW-0378">Hydrolase</keyword>
<dbReference type="Gene3D" id="3.40.50.1000">
    <property type="entry name" value="HAD superfamily/HAD-like"/>
    <property type="match status" value="1"/>
</dbReference>
<dbReference type="InterPro" id="IPR004446">
    <property type="entry name" value="Heptose_bisP_phosphatase"/>
</dbReference>
<keyword evidence="3" id="KW-0963">Cytoplasm</keyword>
<evidence type="ECO:0000256" key="2">
    <source>
        <dbReference type="ARBA" id="ARBA00005628"/>
    </source>
</evidence>
<evidence type="ECO:0000256" key="1">
    <source>
        <dbReference type="ARBA" id="ARBA00004496"/>
    </source>
</evidence>
<evidence type="ECO:0000256" key="3">
    <source>
        <dbReference type="ARBA" id="ARBA00022490"/>
    </source>
</evidence>
<dbReference type="RefSeq" id="WP_167080043.1">
    <property type="nucleotide sequence ID" value="NZ_BAAADC010000001.1"/>
</dbReference>
<evidence type="ECO:0000256" key="7">
    <source>
        <dbReference type="ARBA" id="ARBA00031828"/>
    </source>
</evidence>
<keyword evidence="4" id="KW-0479">Metal-binding</keyword>
<gene>
    <name evidence="8" type="ORF">FHS83_000236</name>
</gene>
<keyword evidence="9" id="KW-1185">Reference proteome</keyword>
<dbReference type="InterPro" id="IPR006543">
    <property type="entry name" value="Histidinol-phos"/>
</dbReference>
<comment type="caution">
    <text evidence="8">The sequence shown here is derived from an EMBL/GenBank/DDBJ whole genome shotgun (WGS) entry which is preliminary data.</text>
</comment>
<dbReference type="GO" id="GO:0016791">
    <property type="term" value="F:phosphatase activity"/>
    <property type="evidence" value="ECO:0007669"/>
    <property type="project" value="InterPro"/>
</dbReference>
<proteinExistence type="inferred from homology"/>
<evidence type="ECO:0000313" key="8">
    <source>
        <dbReference type="EMBL" id="NIK86918.1"/>
    </source>
</evidence>
<evidence type="ECO:0000256" key="6">
    <source>
        <dbReference type="ARBA" id="ARBA00023277"/>
    </source>
</evidence>
<dbReference type="GO" id="GO:0046872">
    <property type="term" value="F:metal ion binding"/>
    <property type="evidence" value="ECO:0007669"/>
    <property type="project" value="UniProtKB-KW"/>
</dbReference>
<organism evidence="8 9">
    <name type="scientific">Rhizomicrobium palustre</name>
    <dbReference type="NCBI Taxonomy" id="189966"/>
    <lineage>
        <taxon>Bacteria</taxon>
        <taxon>Pseudomonadati</taxon>
        <taxon>Pseudomonadota</taxon>
        <taxon>Alphaproteobacteria</taxon>
        <taxon>Micropepsales</taxon>
        <taxon>Micropepsaceae</taxon>
        <taxon>Rhizomicrobium</taxon>
    </lineage>
</organism>
<evidence type="ECO:0000256" key="4">
    <source>
        <dbReference type="ARBA" id="ARBA00022723"/>
    </source>
</evidence>
<name>A0A846MTT8_9PROT</name>
<dbReference type="NCBIfam" id="TIGR01656">
    <property type="entry name" value="Histidinol-ppas"/>
    <property type="match status" value="1"/>
</dbReference>
<protein>
    <recommendedName>
        <fullName evidence="7">D,D-heptose 1,7-bisphosphate phosphatase</fullName>
    </recommendedName>
</protein>
<dbReference type="InterPro" id="IPR036412">
    <property type="entry name" value="HAD-like_sf"/>
</dbReference>
<dbReference type="InterPro" id="IPR006549">
    <property type="entry name" value="HAD-SF_hydro_IIIA"/>
</dbReference>
<dbReference type="AlphaFoldDB" id="A0A846MTT8"/>
<dbReference type="GO" id="GO:0005737">
    <property type="term" value="C:cytoplasm"/>
    <property type="evidence" value="ECO:0007669"/>
    <property type="project" value="UniProtKB-SubCell"/>
</dbReference>
<dbReference type="EMBL" id="JAASRM010000001">
    <property type="protein sequence ID" value="NIK86918.1"/>
    <property type="molecule type" value="Genomic_DNA"/>
</dbReference>
<comment type="similarity">
    <text evidence="2">Belongs to the GmhB family.</text>
</comment>
<accession>A0A846MTT8</accession>
<dbReference type="NCBIfam" id="TIGR01662">
    <property type="entry name" value="HAD-SF-IIIA"/>
    <property type="match status" value="1"/>
</dbReference>
<sequence length="223" mass="23889">MAERGFVEEGVWVSLDAARFSAARPALLLDRDGVLVEEVGYLRRPEDVRLAAGAVDILKMARTNGVPSIVLSNQSGLARGLMDWDDYFDVEAEIARQLAQSGCSLDATFVAPFHPGYTPGYSERHANWRKPGAAMYVLAAEKLNLDLASSWAIGDKDSDMEAARQGGLAGAIHLLTGHGGEHRARALKVATPEFPVLPADDLVEAMSLLKKSFPALSGGTWGA</sequence>
<dbReference type="Pfam" id="PF13242">
    <property type="entry name" value="Hydrolase_like"/>
    <property type="match status" value="1"/>
</dbReference>
<dbReference type="InterPro" id="IPR023214">
    <property type="entry name" value="HAD_sf"/>
</dbReference>
<dbReference type="PANTHER" id="PTHR42891:SF1">
    <property type="entry name" value="D-GLYCERO-BETA-D-MANNO-HEPTOSE-1,7-BISPHOSPHATE 7-PHOSPHATASE"/>
    <property type="match status" value="1"/>
</dbReference>
<dbReference type="GO" id="GO:0005975">
    <property type="term" value="P:carbohydrate metabolic process"/>
    <property type="evidence" value="ECO:0007669"/>
    <property type="project" value="InterPro"/>
</dbReference>
<dbReference type="PANTHER" id="PTHR42891">
    <property type="entry name" value="D-GLYCERO-BETA-D-MANNO-HEPTOSE-1,7-BISPHOSPHATE 7-PHOSPHATASE"/>
    <property type="match status" value="1"/>
</dbReference>
<evidence type="ECO:0000313" key="9">
    <source>
        <dbReference type="Proteomes" id="UP000570514"/>
    </source>
</evidence>